<evidence type="ECO:0000313" key="6">
    <source>
        <dbReference type="Proteomes" id="UP000094285"/>
    </source>
</evidence>
<keyword evidence="6" id="KW-1185">Reference proteome</keyword>
<dbReference type="InterPro" id="IPR020373">
    <property type="entry name" value="Kgd4/YMR-31"/>
</dbReference>
<dbReference type="RefSeq" id="XP_020064252.1">
    <property type="nucleotide sequence ID" value="XM_020207672.1"/>
</dbReference>
<dbReference type="GO" id="GO:0006103">
    <property type="term" value="P:2-oxoglutarate metabolic process"/>
    <property type="evidence" value="ECO:0007669"/>
    <property type="project" value="InterPro"/>
</dbReference>
<evidence type="ECO:0000256" key="4">
    <source>
        <dbReference type="SAM" id="MobiDB-lite"/>
    </source>
</evidence>
<comment type="similarity">
    <text evidence="3">Belongs to the alpha-ketoglutarate dehydrogenase component 4 family.</text>
</comment>
<proteinExistence type="inferred from homology"/>
<evidence type="ECO:0000256" key="2">
    <source>
        <dbReference type="ARBA" id="ARBA00023128"/>
    </source>
</evidence>
<dbReference type="Proteomes" id="UP000094285">
    <property type="component" value="Unassembled WGS sequence"/>
</dbReference>
<comment type="subcellular location">
    <subcellularLocation>
        <location evidence="1">Mitochondrion</location>
    </subcellularLocation>
</comment>
<dbReference type="GO" id="GO:0005739">
    <property type="term" value="C:mitochondrion"/>
    <property type="evidence" value="ECO:0007669"/>
    <property type="project" value="UniProtKB-SubCell"/>
</dbReference>
<dbReference type="AlphaFoldDB" id="A0A1E4SI27"/>
<accession>A0A1E4SI27</accession>
<sequence length="101" mass="10755">MRAATRLFKHTPLIKFVGGPHTAPKNVSHAAKAHPMAPNGELPGSGSSGSSAGASYFNKNPVEPQNGEFFSRSQLSSRFRYKAPKEEEIDNVITGGAALVF</sequence>
<evidence type="ECO:0000256" key="3">
    <source>
        <dbReference type="ARBA" id="ARBA00043970"/>
    </source>
</evidence>
<dbReference type="EMBL" id="KV453912">
    <property type="protein sequence ID" value="ODV79130.1"/>
    <property type="molecule type" value="Genomic_DNA"/>
</dbReference>
<reference evidence="6" key="1">
    <citation type="submission" date="2016-05" db="EMBL/GenBank/DDBJ databases">
        <title>Comparative genomics of biotechnologically important yeasts.</title>
        <authorList>
            <consortium name="DOE Joint Genome Institute"/>
            <person name="Riley R."/>
            <person name="Haridas S."/>
            <person name="Wolfe K.H."/>
            <person name="Lopes M.R."/>
            <person name="Hittinger C.T."/>
            <person name="Goker M."/>
            <person name="Salamov A."/>
            <person name="Wisecaver J."/>
            <person name="Long T.M."/>
            <person name="Aerts A.L."/>
            <person name="Barry K."/>
            <person name="Choi C."/>
            <person name="Clum A."/>
            <person name="Coughlan A.Y."/>
            <person name="Deshpande S."/>
            <person name="Douglass A.P."/>
            <person name="Hanson S.J."/>
            <person name="Klenk H.-P."/>
            <person name="Labutti K."/>
            <person name="Lapidus A."/>
            <person name="Lindquist E."/>
            <person name="Lipzen A."/>
            <person name="Meier-Kolthoff J.P."/>
            <person name="Ohm R.A."/>
            <person name="Otillar R.P."/>
            <person name="Pangilinan J."/>
            <person name="Peng Y."/>
            <person name="Rokas A."/>
            <person name="Rosa C.A."/>
            <person name="Scheuner C."/>
            <person name="Sibirny A.A."/>
            <person name="Slot J.C."/>
            <person name="Stielow J.B."/>
            <person name="Sun H."/>
            <person name="Kurtzman C.P."/>
            <person name="Blackwell M."/>
            <person name="Grigoriev I.V."/>
            <person name="Jeffries T.W."/>
        </authorList>
    </citation>
    <scope>NUCLEOTIDE SEQUENCE [LARGE SCALE GENOMIC DNA]</scope>
    <source>
        <strain evidence="6">NRRL Y-17324</strain>
    </source>
</reference>
<gene>
    <name evidence="5" type="ORF">CANTADRAFT_26171</name>
</gene>
<feature type="region of interest" description="Disordered" evidence="4">
    <location>
        <begin position="19"/>
        <end position="69"/>
    </location>
</feature>
<dbReference type="GeneID" id="30981809"/>
<keyword evidence="2" id="KW-0496">Mitochondrion</keyword>
<evidence type="ECO:0000256" key="1">
    <source>
        <dbReference type="ARBA" id="ARBA00004173"/>
    </source>
</evidence>
<organism evidence="5 6">
    <name type="scientific">Suhomyces tanzawaensis NRRL Y-17324</name>
    <dbReference type="NCBI Taxonomy" id="984487"/>
    <lineage>
        <taxon>Eukaryota</taxon>
        <taxon>Fungi</taxon>
        <taxon>Dikarya</taxon>
        <taxon>Ascomycota</taxon>
        <taxon>Saccharomycotina</taxon>
        <taxon>Pichiomycetes</taxon>
        <taxon>Debaryomycetaceae</taxon>
        <taxon>Suhomyces</taxon>
    </lineage>
</organism>
<name>A0A1E4SI27_9ASCO</name>
<dbReference type="STRING" id="984487.A0A1E4SI27"/>
<evidence type="ECO:0000313" key="5">
    <source>
        <dbReference type="EMBL" id="ODV79130.1"/>
    </source>
</evidence>
<dbReference type="OrthoDB" id="2116030at2759"/>
<dbReference type="Pfam" id="PF10937">
    <property type="entry name" value="Kgd4-YMR31"/>
    <property type="match status" value="2"/>
</dbReference>
<protein>
    <submittedName>
        <fullName evidence="5">Uncharacterized protein</fullName>
    </submittedName>
</protein>
<feature type="compositionally biased region" description="Low complexity" evidence="4">
    <location>
        <begin position="44"/>
        <end position="55"/>
    </location>
</feature>